<dbReference type="AlphaFoldDB" id="A0A9D5X035"/>
<accession>A0A9D5X035</accession>
<dbReference type="PROSITE" id="PS51257">
    <property type="entry name" value="PROKAR_LIPOPROTEIN"/>
    <property type="match status" value="1"/>
</dbReference>
<keyword evidence="2" id="KW-0378">Hydrolase</keyword>
<dbReference type="Proteomes" id="UP000787419">
    <property type="component" value="Unassembled WGS sequence"/>
</dbReference>
<evidence type="ECO:0000313" key="3">
    <source>
        <dbReference type="Proteomes" id="UP000787419"/>
    </source>
</evidence>
<feature type="chain" id="PRO_5039446572" evidence="1">
    <location>
        <begin position="25"/>
        <end position="68"/>
    </location>
</feature>
<name>A0A9D5X035_9BACT</name>
<feature type="signal peptide" evidence="1">
    <location>
        <begin position="1"/>
        <end position="24"/>
    </location>
</feature>
<sequence>MASKTYKVLFVTVMLLLSSCSVFRGLTLDGPSGPDIYEYQKLERDTIFKGDNPFHFPLAASHRCIDRS</sequence>
<feature type="non-terminal residue" evidence="2">
    <location>
        <position position="68"/>
    </location>
</feature>
<proteinExistence type="predicted"/>
<evidence type="ECO:0000256" key="1">
    <source>
        <dbReference type="SAM" id="SignalP"/>
    </source>
</evidence>
<comment type="caution">
    <text evidence="2">The sequence shown here is derived from an EMBL/GenBank/DDBJ whole genome shotgun (WGS) entry which is preliminary data.</text>
</comment>
<dbReference type="EMBL" id="JABZTM010000193">
    <property type="protein sequence ID" value="MBF1448015.1"/>
    <property type="molecule type" value="Genomic_DNA"/>
</dbReference>
<gene>
    <name evidence="2" type="ORF">HXN55_11690</name>
</gene>
<protein>
    <submittedName>
        <fullName evidence="2">Serine hydrolase</fullName>
    </submittedName>
</protein>
<evidence type="ECO:0000313" key="2">
    <source>
        <dbReference type="EMBL" id="MBF1448015.1"/>
    </source>
</evidence>
<organism evidence="2 3">
    <name type="scientific">Prevotella nigrescens</name>
    <dbReference type="NCBI Taxonomy" id="28133"/>
    <lineage>
        <taxon>Bacteria</taxon>
        <taxon>Pseudomonadati</taxon>
        <taxon>Bacteroidota</taxon>
        <taxon>Bacteroidia</taxon>
        <taxon>Bacteroidales</taxon>
        <taxon>Prevotellaceae</taxon>
        <taxon>Prevotella</taxon>
    </lineage>
</organism>
<keyword evidence="1" id="KW-0732">Signal</keyword>
<reference evidence="2" key="1">
    <citation type="submission" date="2020-04" db="EMBL/GenBank/DDBJ databases">
        <title>Deep metagenomics examines the oral microbiome during advanced dental caries in children, revealing novel taxa and co-occurrences with host molecules.</title>
        <authorList>
            <person name="Baker J.L."/>
            <person name="Morton J.T."/>
            <person name="Dinis M."/>
            <person name="Alvarez R."/>
            <person name="Tran N.C."/>
            <person name="Knight R."/>
            <person name="Edlund A."/>
        </authorList>
    </citation>
    <scope>NUCLEOTIDE SEQUENCE</scope>
    <source>
        <strain evidence="2">JCVI_32_bin.50</strain>
    </source>
</reference>
<dbReference type="GO" id="GO:0016787">
    <property type="term" value="F:hydrolase activity"/>
    <property type="evidence" value="ECO:0007669"/>
    <property type="project" value="UniProtKB-KW"/>
</dbReference>